<dbReference type="EMBL" id="JABSTR010000004">
    <property type="protein sequence ID" value="KAH9366824.1"/>
    <property type="molecule type" value="Genomic_DNA"/>
</dbReference>
<protein>
    <submittedName>
        <fullName evidence="3">Uncharacterized protein</fullName>
    </submittedName>
</protein>
<keyword evidence="1" id="KW-0853">WD repeat</keyword>
<keyword evidence="4" id="KW-1185">Reference proteome</keyword>
<evidence type="ECO:0000256" key="1">
    <source>
        <dbReference type="ARBA" id="ARBA00022574"/>
    </source>
</evidence>
<organism evidence="3 4">
    <name type="scientific">Haemaphysalis longicornis</name>
    <name type="common">Bush tick</name>
    <dbReference type="NCBI Taxonomy" id="44386"/>
    <lineage>
        <taxon>Eukaryota</taxon>
        <taxon>Metazoa</taxon>
        <taxon>Ecdysozoa</taxon>
        <taxon>Arthropoda</taxon>
        <taxon>Chelicerata</taxon>
        <taxon>Arachnida</taxon>
        <taxon>Acari</taxon>
        <taxon>Parasitiformes</taxon>
        <taxon>Ixodida</taxon>
        <taxon>Ixodoidea</taxon>
        <taxon>Ixodidae</taxon>
        <taxon>Haemaphysalinae</taxon>
        <taxon>Haemaphysalis</taxon>
    </lineage>
</organism>
<dbReference type="InterPro" id="IPR045159">
    <property type="entry name" value="DCAF7-like"/>
</dbReference>
<dbReference type="AlphaFoldDB" id="A0A9J6FWR7"/>
<dbReference type="PANTHER" id="PTHR19919">
    <property type="entry name" value="WD REPEAT CONTAINING PROTEIN"/>
    <property type="match status" value="1"/>
</dbReference>
<keyword evidence="2" id="KW-0677">Repeat</keyword>
<accession>A0A9J6FWR7</accession>
<gene>
    <name evidence="3" type="ORF">HPB48_021126</name>
</gene>
<evidence type="ECO:0000313" key="3">
    <source>
        <dbReference type="EMBL" id="KAH9366824.1"/>
    </source>
</evidence>
<evidence type="ECO:0000256" key="2">
    <source>
        <dbReference type="ARBA" id="ARBA00022737"/>
    </source>
</evidence>
<evidence type="ECO:0000313" key="4">
    <source>
        <dbReference type="Proteomes" id="UP000821853"/>
    </source>
</evidence>
<reference evidence="3 4" key="1">
    <citation type="journal article" date="2020" name="Cell">
        <title>Large-Scale Comparative Analyses of Tick Genomes Elucidate Their Genetic Diversity and Vector Capacities.</title>
        <authorList>
            <consortium name="Tick Genome and Microbiome Consortium (TIGMIC)"/>
            <person name="Jia N."/>
            <person name="Wang J."/>
            <person name="Shi W."/>
            <person name="Du L."/>
            <person name="Sun Y."/>
            <person name="Zhan W."/>
            <person name="Jiang J.F."/>
            <person name="Wang Q."/>
            <person name="Zhang B."/>
            <person name="Ji P."/>
            <person name="Bell-Sakyi L."/>
            <person name="Cui X.M."/>
            <person name="Yuan T.T."/>
            <person name="Jiang B.G."/>
            <person name="Yang W.F."/>
            <person name="Lam T.T."/>
            <person name="Chang Q.C."/>
            <person name="Ding S.J."/>
            <person name="Wang X.J."/>
            <person name="Zhu J.G."/>
            <person name="Ruan X.D."/>
            <person name="Zhao L."/>
            <person name="Wei J.T."/>
            <person name="Ye R.Z."/>
            <person name="Que T.C."/>
            <person name="Du C.H."/>
            <person name="Zhou Y.H."/>
            <person name="Cheng J.X."/>
            <person name="Dai P.F."/>
            <person name="Guo W.B."/>
            <person name="Han X.H."/>
            <person name="Huang E.J."/>
            <person name="Li L.F."/>
            <person name="Wei W."/>
            <person name="Gao Y.C."/>
            <person name="Liu J.Z."/>
            <person name="Shao H.Z."/>
            <person name="Wang X."/>
            <person name="Wang C.C."/>
            <person name="Yang T.C."/>
            <person name="Huo Q.B."/>
            <person name="Li W."/>
            <person name="Chen H.Y."/>
            <person name="Chen S.E."/>
            <person name="Zhou L.G."/>
            <person name="Ni X.B."/>
            <person name="Tian J.H."/>
            <person name="Sheng Y."/>
            <person name="Liu T."/>
            <person name="Pan Y.S."/>
            <person name="Xia L.Y."/>
            <person name="Li J."/>
            <person name="Zhao F."/>
            <person name="Cao W.C."/>
        </authorList>
    </citation>
    <scope>NUCLEOTIDE SEQUENCE [LARGE SCALE GENOMIC DNA]</scope>
    <source>
        <strain evidence="3">HaeL-2018</strain>
    </source>
</reference>
<dbReference type="VEuPathDB" id="VectorBase:HLOH_044522"/>
<dbReference type="OrthoDB" id="24670at2759"/>
<name>A0A9J6FWR7_HAELO</name>
<sequence length="100" mass="11724">MHSDLPRVVNDLVVVYFMTSSKMAVHGSGAKRKEIYKYEAPWTVYSMNWSVRPDRRFRLALGSFIEEYNNKACRNPLDWRMFQCGKMCLLSYSHCSEGKC</sequence>
<dbReference type="Proteomes" id="UP000821853">
    <property type="component" value="Chromosome 2"/>
</dbReference>
<comment type="caution">
    <text evidence="3">The sequence shown here is derived from an EMBL/GenBank/DDBJ whole genome shotgun (WGS) entry which is preliminary data.</text>
</comment>
<proteinExistence type="predicted"/>